<dbReference type="Proteomes" id="UP000004995">
    <property type="component" value="Unassembled WGS sequence"/>
</dbReference>
<name>K3YKD9_SETIT</name>
<reference evidence="1" key="2">
    <citation type="submission" date="2018-08" db="UniProtKB">
        <authorList>
            <consortium name="EnsemblPlants"/>
        </authorList>
    </citation>
    <scope>IDENTIFICATION</scope>
    <source>
        <strain evidence="1">Yugu1</strain>
    </source>
</reference>
<dbReference type="Gramene" id="KQL02554">
    <property type="protein sequence ID" value="KQL02554"/>
    <property type="gene ID" value="SETIT_014708mg"/>
</dbReference>
<dbReference type="AlphaFoldDB" id="K3YKD9"/>
<dbReference type="HOGENOM" id="CLU_2241309_0_0_1"/>
<accession>K3YKD9</accession>
<dbReference type="EMBL" id="AGNK02003987">
    <property type="status" value="NOT_ANNOTATED_CDS"/>
    <property type="molecule type" value="Genomic_DNA"/>
</dbReference>
<dbReference type="InParanoid" id="K3YKD9"/>
<keyword evidence="2" id="KW-1185">Reference proteome</keyword>
<reference evidence="2" key="1">
    <citation type="journal article" date="2012" name="Nat. Biotechnol.">
        <title>Reference genome sequence of the model plant Setaria.</title>
        <authorList>
            <person name="Bennetzen J.L."/>
            <person name="Schmutz J."/>
            <person name="Wang H."/>
            <person name="Percifield R."/>
            <person name="Hawkins J."/>
            <person name="Pontaroli A.C."/>
            <person name="Estep M."/>
            <person name="Feng L."/>
            <person name="Vaughn J.N."/>
            <person name="Grimwood J."/>
            <person name="Jenkins J."/>
            <person name="Barry K."/>
            <person name="Lindquist E."/>
            <person name="Hellsten U."/>
            <person name="Deshpande S."/>
            <person name="Wang X."/>
            <person name="Wu X."/>
            <person name="Mitros T."/>
            <person name="Triplett J."/>
            <person name="Yang X."/>
            <person name="Ye C.Y."/>
            <person name="Mauro-Herrera M."/>
            <person name="Wang L."/>
            <person name="Li P."/>
            <person name="Sharma M."/>
            <person name="Sharma R."/>
            <person name="Ronald P.C."/>
            <person name="Panaud O."/>
            <person name="Kellogg E.A."/>
            <person name="Brutnell T.P."/>
            <person name="Doust A.N."/>
            <person name="Tuskan G.A."/>
            <person name="Rokhsar D."/>
            <person name="Devos K.M."/>
        </authorList>
    </citation>
    <scope>NUCLEOTIDE SEQUENCE [LARGE SCALE GENOMIC DNA]</scope>
    <source>
        <strain evidence="2">cv. Yugu1</strain>
    </source>
</reference>
<protein>
    <submittedName>
        <fullName evidence="1">Uncharacterized protein</fullName>
    </submittedName>
</protein>
<evidence type="ECO:0000313" key="1">
    <source>
        <dbReference type="EnsemblPlants" id="KQL02554"/>
    </source>
</evidence>
<organism evidence="1 2">
    <name type="scientific">Setaria italica</name>
    <name type="common">Foxtail millet</name>
    <name type="synonym">Panicum italicum</name>
    <dbReference type="NCBI Taxonomy" id="4555"/>
    <lineage>
        <taxon>Eukaryota</taxon>
        <taxon>Viridiplantae</taxon>
        <taxon>Streptophyta</taxon>
        <taxon>Embryophyta</taxon>
        <taxon>Tracheophyta</taxon>
        <taxon>Spermatophyta</taxon>
        <taxon>Magnoliopsida</taxon>
        <taxon>Liliopsida</taxon>
        <taxon>Poales</taxon>
        <taxon>Poaceae</taxon>
        <taxon>PACMAD clade</taxon>
        <taxon>Panicoideae</taxon>
        <taxon>Panicodae</taxon>
        <taxon>Paniceae</taxon>
        <taxon>Cenchrinae</taxon>
        <taxon>Setaria</taxon>
    </lineage>
</organism>
<proteinExistence type="predicted"/>
<sequence length="105" mass="11808">MQLILHYRQRTQCPSFFQKKNVMLLLVPASWEDACLLSLRLDPPITRIFWPNLAPQKPSSVCARSQAVSHTIAPSIALPFAPPLILSELPLPLRVVLLHPLHMAP</sequence>
<evidence type="ECO:0000313" key="2">
    <source>
        <dbReference type="Proteomes" id="UP000004995"/>
    </source>
</evidence>
<dbReference type="EnsemblPlants" id="KQL02554">
    <property type="protein sequence ID" value="KQL02554"/>
    <property type="gene ID" value="SETIT_014708mg"/>
</dbReference>